<keyword evidence="2" id="KW-1185">Reference proteome</keyword>
<sequence length="70" mass="8190">MKKTLSPNTIIHQDSLKFELIEFCKKNQLLTYGSKIELEKRITAFLNGQIEKDKSIPSLKCKRRIIKKVI</sequence>
<gene>
    <name evidence="1" type="ORF">GCM10022292_29030</name>
</gene>
<dbReference type="Pfam" id="PF18953">
    <property type="entry name" value="SAP_new25"/>
    <property type="match status" value="1"/>
</dbReference>
<evidence type="ECO:0000313" key="2">
    <source>
        <dbReference type="Proteomes" id="UP001501682"/>
    </source>
</evidence>
<evidence type="ECO:0000313" key="1">
    <source>
        <dbReference type="EMBL" id="GAA4245693.1"/>
    </source>
</evidence>
<accession>A0ABP8D1D4</accession>
<comment type="caution">
    <text evidence="1">The sequence shown here is derived from an EMBL/GenBank/DDBJ whole genome shotgun (WGS) entry which is preliminary data.</text>
</comment>
<dbReference type="Proteomes" id="UP001501682">
    <property type="component" value="Unassembled WGS sequence"/>
</dbReference>
<organism evidence="1 2">
    <name type="scientific">Winogradskyella damuponensis</name>
    <dbReference type="NCBI Taxonomy" id="943939"/>
    <lineage>
        <taxon>Bacteria</taxon>
        <taxon>Pseudomonadati</taxon>
        <taxon>Bacteroidota</taxon>
        <taxon>Flavobacteriia</taxon>
        <taxon>Flavobacteriales</taxon>
        <taxon>Flavobacteriaceae</taxon>
        <taxon>Winogradskyella</taxon>
    </lineage>
</organism>
<protein>
    <recommendedName>
        <fullName evidence="3">SAP domain-containing protein</fullName>
    </recommendedName>
</protein>
<dbReference type="EMBL" id="BAABCB010000029">
    <property type="protein sequence ID" value="GAA4245693.1"/>
    <property type="molecule type" value="Genomic_DNA"/>
</dbReference>
<name>A0ABP8D1D4_9FLAO</name>
<reference evidence="2" key="1">
    <citation type="journal article" date="2019" name="Int. J. Syst. Evol. Microbiol.">
        <title>The Global Catalogue of Microorganisms (GCM) 10K type strain sequencing project: providing services to taxonomists for standard genome sequencing and annotation.</title>
        <authorList>
            <consortium name="The Broad Institute Genomics Platform"/>
            <consortium name="The Broad Institute Genome Sequencing Center for Infectious Disease"/>
            <person name="Wu L."/>
            <person name="Ma J."/>
        </authorList>
    </citation>
    <scope>NUCLEOTIDE SEQUENCE [LARGE SCALE GENOMIC DNA]</scope>
    <source>
        <strain evidence="2">JCM 17633</strain>
    </source>
</reference>
<dbReference type="RefSeq" id="WP_334471410.1">
    <property type="nucleotide sequence ID" value="NZ_BAABCB010000029.1"/>
</dbReference>
<evidence type="ECO:0008006" key="3">
    <source>
        <dbReference type="Google" id="ProtNLM"/>
    </source>
</evidence>
<proteinExistence type="predicted"/>